<sequence>MSSPLPLALVVIVG</sequence>
<accession>A0A0A8YX55</accession>
<evidence type="ECO:0000313" key="1">
    <source>
        <dbReference type="EMBL" id="JAD31724.1"/>
    </source>
</evidence>
<reference evidence="1" key="2">
    <citation type="journal article" date="2015" name="Data Brief">
        <title>Shoot transcriptome of the giant reed, Arundo donax.</title>
        <authorList>
            <person name="Barrero R.A."/>
            <person name="Guerrero F.D."/>
            <person name="Moolhuijzen P."/>
            <person name="Goolsby J.A."/>
            <person name="Tidwell J."/>
            <person name="Bellgard S.E."/>
            <person name="Bellgard M.I."/>
        </authorList>
    </citation>
    <scope>NUCLEOTIDE SEQUENCE</scope>
    <source>
        <tissue evidence="1">Shoot tissue taken approximately 20 cm above the soil surface</tissue>
    </source>
</reference>
<protein>
    <submittedName>
        <fullName evidence="1">Uncharacterized protein</fullName>
    </submittedName>
</protein>
<name>A0A0A8YX55_ARUDO</name>
<organism evidence="1">
    <name type="scientific">Arundo donax</name>
    <name type="common">Giant reed</name>
    <name type="synonym">Donax arundinaceus</name>
    <dbReference type="NCBI Taxonomy" id="35708"/>
    <lineage>
        <taxon>Eukaryota</taxon>
        <taxon>Viridiplantae</taxon>
        <taxon>Streptophyta</taxon>
        <taxon>Embryophyta</taxon>
        <taxon>Tracheophyta</taxon>
        <taxon>Spermatophyta</taxon>
        <taxon>Magnoliopsida</taxon>
        <taxon>Liliopsida</taxon>
        <taxon>Poales</taxon>
        <taxon>Poaceae</taxon>
        <taxon>PACMAD clade</taxon>
        <taxon>Arundinoideae</taxon>
        <taxon>Arundineae</taxon>
        <taxon>Arundo</taxon>
    </lineage>
</organism>
<dbReference type="EMBL" id="GBRH01266171">
    <property type="protein sequence ID" value="JAD31724.1"/>
    <property type="molecule type" value="Transcribed_RNA"/>
</dbReference>
<reference evidence="1" key="1">
    <citation type="submission" date="2014-09" db="EMBL/GenBank/DDBJ databases">
        <authorList>
            <person name="Magalhaes I.L.F."/>
            <person name="Oliveira U."/>
            <person name="Santos F.R."/>
            <person name="Vidigal T.H.D.A."/>
            <person name="Brescovit A.D."/>
            <person name="Santos A.J."/>
        </authorList>
    </citation>
    <scope>NUCLEOTIDE SEQUENCE</scope>
    <source>
        <tissue evidence="1">Shoot tissue taken approximately 20 cm above the soil surface</tissue>
    </source>
</reference>
<proteinExistence type="predicted"/>